<feature type="compositionally biased region" description="Low complexity" evidence="1">
    <location>
        <begin position="151"/>
        <end position="166"/>
    </location>
</feature>
<gene>
    <name evidence="3" type="ORF">DWW27_14845</name>
</gene>
<organism evidence="3 4">
    <name type="scientific">Phocaeicola vulgatus</name>
    <name type="common">Bacteroides vulgatus</name>
    <dbReference type="NCBI Taxonomy" id="821"/>
    <lineage>
        <taxon>Bacteria</taxon>
        <taxon>Pseudomonadati</taxon>
        <taxon>Bacteroidota</taxon>
        <taxon>Bacteroidia</taxon>
        <taxon>Bacteroidales</taxon>
        <taxon>Bacteroidaceae</taxon>
        <taxon>Phocaeicola</taxon>
    </lineage>
</organism>
<protein>
    <submittedName>
        <fullName evidence="3">DUF4373 domain-containing protein</fullName>
    </submittedName>
</protein>
<dbReference type="AlphaFoldDB" id="A0A412VJE1"/>
<feature type="domain" description="Lin1244/Lin1753-like N-terminal" evidence="2">
    <location>
        <begin position="31"/>
        <end position="113"/>
    </location>
</feature>
<name>A0A412VJE1_PHOVU</name>
<sequence length="288" mass="33174">MLFLSPGLLPDRGIKLQNFLNELTMAKETYFFSHDFNARNDPKLVAVQQKYGLEGLGAYWCIIENLYEQNGMLEVSKVGALAYQLHGDAKMIKDVVFEFGLFKNDGQFYWSESVNKRLKKRANIADKRRQAAQSRWRLEEQTEEPQESPVPEDSTPDQPSSQQSEEVVGNGKKKGNDVDFKAVVELYQTHCPSYSAIVKLSDARKNKIRIRLEEMQGSLETLKEVFVKMEASKFCRGDNQRGWKATFDWLFANEKNWVKVLEGNYDNKNVKPGPTSNDQQVNDIWKDQ</sequence>
<dbReference type="InterPro" id="IPR025400">
    <property type="entry name" value="Lin1244/Lin1753-like_N"/>
</dbReference>
<feature type="region of interest" description="Disordered" evidence="1">
    <location>
        <begin position="131"/>
        <end position="174"/>
    </location>
</feature>
<evidence type="ECO:0000259" key="2">
    <source>
        <dbReference type="Pfam" id="PF14297"/>
    </source>
</evidence>
<dbReference type="EMBL" id="QRYT01000037">
    <property type="protein sequence ID" value="RGV06627.1"/>
    <property type="molecule type" value="Genomic_DNA"/>
</dbReference>
<evidence type="ECO:0000256" key="1">
    <source>
        <dbReference type="SAM" id="MobiDB-lite"/>
    </source>
</evidence>
<proteinExistence type="predicted"/>
<comment type="caution">
    <text evidence="3">The sequence shown here is derived from an EMBL/GenBank/DDBJ whole genome shotgun (WGS) entry which is preliminary data.</text>
</comment>
<evidence type="ECO:0000313" key="3">
    <source>
        <dbReference type="EMBL" id="RGV06627.1"/>
    </source>
</evidence>
<evidence type="ECO:0000313" key="4">
    <source>
        <dbReference type="Proteomes" id="UP000285379"/>
    </source>
</evidence>
<dbReference type="Pfam" id="PF14297">
    <property type="entry name" value="Lin1244_N"/>
    <property type="match status" value="1"/>
</dbReference>
<feature type="region of interest" description="Disordered" evidence="1">
    <location>
        <begin position="268"/>
        <end position="288"/>
    </location>
</feature>
<dbReference type="Proteomes" id="UP000285379">
    <property type="component" value="Unassembled WGS sequence"/>
</dbReference>
<accession>A0A412VJE1</accession>
<reference evidence="3 4" key="1">
    <citation type="submission" date="2018-08" db="EMBL/GenBank/DDBJ databases">
        <title>A genome reference for cultivated species of the human gut microbiota.</title>
        <authorList>
            <person name="Zou Y."/>
            <person name="Xue W."/>
            <person name="Luo G."/>
        </authorList>
    </citation>
    <scope>NUCLEOTIDE SEQUENCE [LARGE SCALE GENOMIC DNA]</scope>
    <source>
        <strain evidence="3 4">AF14-8</strain>
    </source>
</reference>